<dbReference type="Gene3D" id="3.75.10.10">
    <property type="entry name" value="L-arginine/glycine Amidinotransferase, Chain A"/>
    <property type="match status" value="1"/>
</dbReference>
<proteinExistence type="predicted"/>
<dbReference type="EMBL" id="CAICTM010000542">
    <property type="protein sequence ID" value="CAB9512569.1"/>
    <property type="molecule type" value="Genomic_DNA"/>
</dbReference>
<accession>A0A9N8E6C2</accession>
<dbReference type="Proteomes" id="UP001153069">
    <property type="component" value="Unassembled WGS sequence"/>
</dbReference>
<protein>
    <submittedName>
        <fullName evidence="2">Agmatine deiminase</fullName>
    </submittedName>
</protein>
<dbReference type="GO" id="GO:0009446">
    <property type="term" value="P:putrescine biosynthetic process"/>
    <property type="evidence" value="ECO:0007669"/>
    <property type="project" value="InterPro"/>
</dbReference>
<keyword evidence="3" id="KW-1185">Reference proteome</keyword>
<dbReference type="InterPro" id="IPR017754">
    <property type="entry name" value="Agmatine_deiminase"/>
</dbReference>
<name>A0A9N8E6C2_9STRA</name>
<dbReference type="PANTHER" id="PTHR31377:SF0">
    <property type="entry name" value="AGMATINE DEIMINASE-RELATED"/>
    <property type="match status" value="1"/>
</dbReference>
<dbReference type="GO" id="GO:0047632">
    <property type="term" value="F:agmatine deiminase activity"/>
    <property type="evidence" value="ECO:0007669"/>
    <property type="project" value="InterPro"/>
</dbReference>
<dbReference type="GO" id="GO:0004668">
    <property type="term" value="F:protein-arginine deiminase activity"/>
    <property type="evidence" value="ECO:0007669"/>
    <property type="project" value="InterPro"/>
</dbReference>
<dbReference type="Pfam" id="PF04371">
    <property type="entry name" value="PAD_porph"/>
    <property type="match status" value="1"/>
</dbReference>
<evidence type="ECO:0000313" key="3">
    <source>
        <dbReference type="Proteomes" id="UP001153069"/>
    </source>
</evidence>
<reference evidence="2" key="1">
    <citation type="submission" date="2020-06" db="EMBL/GenBank/DDBJ databases">
        <authorList>
            <consortium name="Plant Systems Biology data submission"/>
        </authorList>
    </citation>
    <scope>NUCLEOTIDE SEQUENCE</scope>
    <source>
        <strain evidence="2">D6</strain>
    </source>
</reference>
<gene>
    <name evidence="2" type="ORF">SEMRO_543_G163520.1</name>
</gene>
<organism evidence="2 3">
    <name type="scientific">Seminavis robusta</name>
    <dbReference type="NCBI Taxonomy" id="568900"/>
    <lineage>
        <taxon>Eukaryota</taxon>
        <taxon>Sar</taxon>
        <taxon>Stramenopiles</taxon>
        <taxon>Ochrophyta</taxon>
        <taxon>Bacillariophyta</taxon>
        <taxon>Bacillariophyceae</taxon>
        <taxon>Bacillariophycidae</taxon>
        <taxon>Naviculales</taxon>
        <taxon>Naviculaceae</taxon>
        <taxon>Seminavis</taxon>
    </lineage>
</organism>
<dbReference type="PANTHER" id="PTHR31377">
    <property type="entry name" value="AGMATINE DEIMINASE-RELATED"/>
    <property type="match status" value="1"/>
</dbReference>
<comment type="caution">
    <text evidence="2">The sequence shown here is derived from an EMBL/GenBank/DDBJ whole genome shotgun (WGS) entry which is preliminary data.</text>
</comment>
<dbReference type="OrthoDB" id="544103at2759"/>
<evidence type="ECO:0000256" key="1">
    <source>
        <dbReference type="ARBA" id="ARBA00022801"/>
    </source>
</evidence>
<sequence>MSSGYNGFSMPAEWAPHDACLLQWPHNPSVFRLTQARQQFLGIAKAIATEGKETVVIFCPNEKEQAFVQEELIKMELKESTIITRVCPSDDSWARDMGPTFALSKNNEQRIGIDWNFNAWGEIYPDYKQDQLVAERMCQELKKESFPMDHRKVPIVLEGGSIHVDGEGTLLTTKECLLHPNRNPSKTQAQLEAILCEQLGVQKVVWLPLGVDGDEDTNGHVDNFACFLKPGHVILSWTDDEEQDKVNYERCREALSVLEQETDAQGRSLTVHKLYLPPPMFYTKEEVKGLKHTWGLFAPRKVGERMAGSYVNFYVANQAVIIPQFGHADTDQKAVDTLKDLFPNRKVVGVPSKEILIGGGNIHCITQQLPKCSS</sequence>
<evidence type="ECO:0000313" key="2">
    <source>
        <dbReference type="EMBL" id="CAB9512569.1"/>
    </source>
</evidence>
<keyword evidence="1" id="KW-0378">Hydrolase</keyword>
<dbReference type="SUPFAM" id="SSF55909">
    <property type="entry name" value="Pentein"/>
    <property type="match status" value="1"/>
</dbReference>
<dbReference type="AlphaFoldDB" id="A0A9N8E6C2"/>
<dbReference type="InterPro" id="IPR007466">
    <property type="entry name" value="Peptidyl-Arg-deiminase_porph"/>
</dbReference>
<dbReference type="NCBIfam" id="TIGR03380">
    <property type="entry name" value="agmatine_aguA"/>
    <property type="match status" value="1"/>
</dbReference>